<keyword evidence="2" id="KW-0812">Transmembrane</keyword>
<gene>
    <name evidence="3" type="ORF">DW944_08075</name>
</gene>
<evidence type="ECO:0000313" key="3">
    <source>
        <dbReference type="EMBL" id="RHA18017.1"/>
    </source>
</evidence>
<name>A0A413R7I3_9FIRM</name>
<evidence type="ECO:0000256" key="2">
    <source>
        <dbReference type="SAM" id="Phobius"/>
    </source>
</evidence>
<reference evidence="3 4" key="1">
    <citation type="submission" date="2018-08" db="EMBL/GenBank/DDBJ databases">
        <title>A genome reference for cultivated species of the human gut microbiota.</title>
        <authorList>
            <person name="Zou Y."/>
            <person name="Xue W."/>
            <person name="Luo G."/>
        </authorList>
    </citation>
    <scope>NUCLEOTIDE SEQUENCE [LARGE SCALE GENOMIC DNA]</scope>
    <source>
        <strain evidence="3 4">AM44-11BH</strain>
    </source>
</reference>
<evidence type="ECO:0000313" key="4">
    <source>
        <dbReference type="Proteomes" id="UP000284779"/>
    </source>
</evidence>
<comment type="caution">
    <text evidence="3">The sequence shown here is derived from an EMBL/GenBank/DDBJ whole genome shotgun (WGS) entry which is preliminary data.</text>
</comment>
<sequence>METEEKKLTSSEIDQMLEEAAAYHVESKEPSNKNKKNKKKKKKRKQIRFDIIIAIVLAVVVVVGAVFAISKLAGKSSSVSKKSNVENPLEDDKYDEITDVVNNYLNAYLVEDSQKRLDILARYVDNIGDLSESDVAQKKYITSYSEVECYTKNGPYDNTYVVYAYYQTEYKNISTKVPSLTTYYVIRDAKTGNVYIHNKWSDEIKDYISKVSKDADVQKLISDVQKELLEAEKSDANLKKFLDALTGKTEETTTAAQKATQATTQPATAKQEQKTTQATKQAATTKPTVTQKATTAKPTEAPTTTAEARIK</sequence>
<keyword evidence="4" id="KW-1185">Reference proteome</keyword>
<feature type="transmembrane region" description="Helical" evidence="2">
    <location>
        <begin position="47"/>
        <end position="69"/>
    </location>
</feature>
<proteinExistence type="predicted"/>
<keyword evidence="2" id="KW-1133">Transmembrane helix</keyword>
<protein>
    <submittedName>
        <fullName evidence="3">Uncharacterized protein</fullName>
    </submittedName>
</protein>
<dbReference type="EMBL" id="QSFD01000007">
    <property type="protein sequence ID" value="RHA18017.1"/>
    <property type="molecule type" value="Genomic_DNA"/>
</dbReference>
<dbReference type="AlphaFoldDB" id="A0A413R7I3"/>
<accession>A0A413R7I3</accession>
<evidence type="ECO:0000256" key="1">
    <source>
        <dbReference type="SAM" id="MobiDB-lite"/>
    </source>
</evidence>
<dbReference type="RefSeq" id="WP_117970824.1">
    <property type="nucleotide sequence ID" value="NZ_CATWJF010000034.1"/>
</dbReference>
<feature type="region of interest" description="Disordered" evidence="1">
    <location>
        <begin position="253"/>
        <end position="311"/>
    </location>
</feature>
<dbReference type="Proteomes" id="UP000284779">
    <property type="component" value="Unassembled WGS sequence"/>
</dbReference>
<keyword evidence="2" id="KW-0472">Membrane</keyword>
<organism evidence="3 4">
    <name type="scientific">Eubacterium ventriosum</name>
    <dbReference type="NCBI Taxonomy" id="39496"/>
    <lineage>
        <taxon>Bacteria</taxon>
        <taxon>Bacillati</taxon>
        <taxon>Bacillota</taxon>
        <taxon>Clostridia</taxon>
        <taxon>Eubacteriales</taxon>
        <taxon>Eubacteriaceae</taxon>
        <taxon>Eubacterium</taxon>
    </lineage>
</organism>